<dbReference type="CDD" id="cd16913">
    <property type="entry name" value="YkuD_like"/>
    <property type="match status" value="1"/>
</dbReference>
<dbReference type="GO" id="GO:0008360">
    <property type="term" value="P:regulation of cell shape"/>
    <property type="evidence" value="ECO:0007669"/>
    <property type="project" value="UniProtKB-UniRule"/>
</dbReference>
<keyword evidence="4 7" id="KW-0133">Cell shape</keyword>
<evidence type="ECO:0000256" key="1">
    <source>
        <dbReference type="ARBA" id="ARBA00004752"/>
    </source>
</evidence>
<feature type="active site" description="Nucleophile" evidence="7">
    <location>
        <position position="149"/>
    </location>
</feature>
<gene>
    <name evidence="10" type="ORF">BB934_37510</name>
</gene>
<dbReference type="UniPathway" id="UPA00219"/>
<dbReference type="PANTHER" id="PTHR36699:SF1">
    <property type="entry name" value="L,D-TRANSPEPTIDASE YAFK-RELATED"/>
    <property type="match status" value="1"/>
</dbReference>
<keyword evidence="5 7" id="KW-0573">Peptidoglycan synthesis</keyword>
<protein>
    <recommendedName>
        <fullName evidence="9">L,D-TPase catalytic domain-containing protein</fullName>
    </recommendedName>
</protein>
<feature type="active site" description="Proton donor/acceptor" evidence="7">
    <location>
        <position position="141"/>
    </location>
</feature>
<organism evidence="10">
    <name type="scientific">Microvirga ossetica</name>
    <dbReference type="NCBI Taxonomy" id="1882682"/>
    <lineage>
        <taxon>Bacteria</taxon>
        <taxon>Pseudomonadati</taxon>
        <taxon>Pseudomonadota</taxon>
        <taxon>Alphaproteobacteria</taxon>
        <taxon>Hyphomicrobiales</taxon>
        <taxon>Methylobacteriaceae</taxon>
        <taxon>Microvirga</taxon>
    </lineage>
</organism>
<sequence length="379" mass="40665">MKRFALAAGLVLALAACQGQNMSTRHLAPIPAATMALMETKGMSKNDPILMRSYKKESEIEVWKRGRDGRYALLKTYPMCRWSGQLGPKIREGDRQAPEGFYTITPAQMNPNSQLYLSFNLGYPNAYDRAHGRTGSHLMVHGSCSSQGCFAMTDEAISEVYALAREAFASGQPGFQFQSYPFRMTAENLAKHRMDPNIAFWKNLKEGSDYFEIAKDEPRVSVASQQYAFGGDTSVMVAVAQKRQTDDQQVTALAANGVQPVKLVYADGGQHESFRQALYGDAGQGGSLAVDASARKRLGDISRPEALAAGPQEVILTGSGKPRQGASAPVAYSSQRSEAGQARTTGAAPQAGAAADPAAPAVDGQGPSVFGRMRSFFGG</sequence>
<dbReference type="Pfam" id="PF03734">
    <property type="entry name" value="YkuD"/>
    <property type="match status" value="1"/>
</dbReference>
<evidence type="ECO:0000259" key="9">
    <source>
        <dbReference type="PROSITE" id="PS52029"/>
    </source>
</evidence>
<dbReference type="GO" id="GO:0071555">
    <property type="term" value="P:cell wall organization"/>
    <property type="evidence" value="ECO:0007669"/>
    <property type="project" value="UniProtKB-UniRule"/>
</dbReference>
<evidence type="ECO:0000313" key="10">
    <source>
        <dbReference type="EMBL" id="ANY83972.1"/>
    </source>
</evidence>
<dbReference type="InterPro" id="IPR005490">
    <property type="entry name" value="LD_TPept_cat_dom"/>
</dbReference>
<comment type="pathway">
    <text evidence="1 7">Cell wall biogenesis; peptidoglycan biosynthesis.</text>
</comment>
<dbReference type="PROSITE" id="PS51257">
    <property type="entry name" value="PROKAR_LIPOPROTEIN"/>
    <property type="match status" value="1"/>
</dbReference>
<comment type="similarity">
    <text evidence="2">Belongs to the YkuD family.</text>
</comment>
<keyword evidence="6 7" id="KW-0961">Cell wall biogenesis/degradation</keyword>
<feature type="compositionally biased region" description="Low complexity" evidence="8">
    <location>
        <begin position="339"/>
        <end position="366"/>
    </location>
</feature>
<feature type="domain" description="L,D-TPase catalytic" evidence="9">
    <location>
        <begin position="49"/>
        <end position="180"/>
    </location>
</feature>
<proteinExistence type="inferred from homology"/>
<evidence type="ECO:0000256" key="3">
    <source>
        <dbReference type="ARBA" id="ARBA00022679"/>
    </source>
</evidence>
<evidence type="ECO:0000256" key="7">
    <source>
        <dbReference type="PROSITE-ProRule" id="PRU01373"/>
    </source>
</evidence>
<dbReference type="InterPro" id="IPR038063">
    <property type="entry name" value="Transpep_catalytic_dom"/>
</dbReference>
<geneLocation type="plasmid" evidence="10">
    <name>unnamed2</name>
</geneLocation>
<dbReference type="PROSITE" id="PS52029">
    <property type="entry name" value="LD_TPASE"/>
    <property type="match status" value="1"/>
</dbReference>
<evidence type="ECO:0000256" key="6">
    <source>
        <dbReference type="ARBA" id="ARBA00023316"/>
    </source>
</evidence>
<reference evidence="10" key="1">
    <citation type="submission" date="2016-07" db="EMBL/GenBank/DDBJ databases">
        <title>Microvirga ossetica sp. nov. a new species of rhizobia isolated from root nodules of the legume species Vicia alpestris Steven originated from North Ossetia region in the Caucasus.</title>
        <authorList>
            <person name="Safronova V.I."/>
            <person name="Kuznetsova I.G."/>
            <person name="Sazanova A.L."/>
            <person name="Belimov A."/>
            <person name="Andronov E."/>
            <person name="Osledkin Y.S."/>
            <person name="Onishchuk O.P."/>
            <person name="Kurchak O.N."/>
            <person name="Shaposhnikov A.I."/>
            <person name="Willems A."/>
            <person name="Tikhonovich I.A."/>
        </authorList>
    </citation>
    <scope>NUCLEOTIDE SEQUENCE [LARGE SCALE GENOMIC DNA]</scope>
    <source>
        <strain evidence="10">V5/3M</strain>
        <plasmid evidence="10">unnamed2</plasmid>
    </source>
</reference>
<dbReference type="PANTHER" id="PTHR36699">
    <property type="entry name" value="LD-TRANSPEPTIDASE"/>
    <property type="match status" value="1"/>
</dbReference>
<dbReference type="AlphaFoldDB" id="A0A1B2EVM4"/>
<accession>A0A1B2EVM4</accession>
<evidence type="ECO:0000256" key="4">
    <source>
        <dbReference type="ARBA" id="ARBA00022960"/>
    </source>
</evidence>
<keyword evidence="10" id="KW-0614">Plasmid</keyword>
<dbReference type="GO" id="GO:0016740">
    <property type="term" value="F:transferase activity"/>
    <property type="evidence" value="ECO:0007669"/>
    <property type="project" value="UniProtKB-KW"/>
</dbReference>
<dbReference type="RefSeq" id="WP_237050703.1">
    <property type="nucleotide sequence ID" value="NZ_CP016619.1"/>
</dbReference>
<keyword evidence="3" id="KW-0808">Transferase</keyword>
<evidence type="ECO:0000256" key="2">
    <source>
        <dbReference type="ARBA" id="ARBA00005992"/>
    </source>
</evidence>
<evidence type="ECO:0000256" key="8">
    <source>
        <dbReference type="SAM" id="MobiDB-lite"/>
    </source>
</evidence>
<name>A0A1B2EVM4_9HYPH</name>
<dbReference type="GO" id="GO:0009252">
    <property type="term" value="P:peptidoglycan biosynthetic process"/>
    <property type="evidence" value="ECO:0007669"/>
    <property type="project" value="UniProtKB-UniPathway"/>
</dbReference>
<evidence type="ECO:0000256" key="5">
    <source>
        <dbReference type="ARBA" id="ARBA00022984"/>
    </source>
</evidence>
<dbReference type="GO" id="GO:0004180">
    <property type="term" value="F:carboxypeptidase activity"/>
    <property type="evidence" value="ECO:0007669"/>
    <property type="project" value="UniProtKB-ARBA"/>
</dbReference>
<dbReference type="KEGG" id="moc:BB934_37510"/>
<dbReference type="EMBL" id="CP016619">
    <property type="protein sequence ID" value="ANY83972.1"/>
    <property type="molecule type" value="Genomic_DNA"/>
</dbReference>
<dbReference type="SUPFAM" id="SSF141523">
    <property type="entry name" value="L,D-transpeptidase catalytic domain-like"/>
    <property type="match status" value="1"/>
</dbReference>
<feature type="region of interest" description="Disordered" evidence="8">
    <location>
        <begin position="316"/>
        <end position="366"/>
    </location>
</feature>